<sequence length="189" mass="20666">MVTKGVWKGSAVLLFLFFKACAGRNDSSSLDVQPSSPPSVTTNLTSAETDGVKPTRLGMSASPLDAQHTNEITADATIAGSVRSLNSDNDKNNTNASMETTLAPPTSNLTTTSLTPRQRDPTKTQPEEIKWDEKWNEPFKYDYSSLRHAGLTIAAVLFLLGIMVITCGKMRCSRRCRMGKGRSYEVTRM</sequence>
<accession>A0ACC5X4D2</accession>
<dbReference type="Proteomes" id="UP000829447">
    <property type="component" value="Linkage Group LG14"/>
</dbReference>
<evidence type="ECO:0000313" key="1">
    <source>
        <dbReference type="EMBL" id="MCI4386097.1"/>
    </source>
</evidence>
<gene>
    <name evidence="1" type="ORF">PGIGA_G00058200</name>
</gene>
<reference evidence="1 2" key="1">
    <citation type="journal article" date="2022" name="bioRxiv">
        <title>An ancient truncated duplication of the anti-Mullerian hormone receptor type 2 gene is a potential conserved master sex determinant in the Pangasiidae catfish family.</title>
        <authorList>
            <person name="Wen M."/>
            <person name="Pan Q."/>
            <person name="Jouanno E."/>
            <person name="Montfort J."/>
            <person name="Zahm M."/>
            <person name="Cabau C."/>
            <person name="Klopp C."/>
            <person name="Iampietro C."/>
            <person name="Roques C."/>
            <person name="Bouchez O."/>
            <person name="Castinel A."/>
            <person name="Donnadieu C."/>
            <person name="Parrinello H."/>
            <person name="Poncet C."/>
            <person name="Belmonte E."/>
            <person name="Gautier V."/>
            <person name="Avarre J.-C."/>
            <person name="Dugue R."/>
            <person name="Gustiano R."/>
            <person name="Ha T.T.T."/>
            <person name="Campet M."/>
            <person name="Sriphairoj K."/>
            <person name="Ribolli J."/>
            <person name="de Almeida F.L."/>
            <person name="Desvignes T."/>
            <person name="Postlethwait J.H."/>
            <person name="Bucao C.F."/>
            <person name="Robinson-Rechavi M."/>
            <person name="Bobe J."/>
            <person name="Herpin A."/>
            <person name="Guiguen Y."/>
        </authorList>
    </citation>
    <scope>NUCLEOTIDE SEQUENCE [LARGE SCALE GENOMIC DNA]</scope>
    <source>
        <strain evidence="1">YG-Dec2019</strain>
    </source>
</reference>
<organism evidence="1 2">
    <name type="scientific">Pangasianodon gigas</name>
    <name type="common">Mekong giant catfish</name>
    <name type="synonym">Pangasius gigas</name>
    <dbReference type="NCBI Taxonomy" id="30993"/>
    <lineage>
        <taxon>Eukaryota</taxon>
        <taxon>Metazoa</taxon>
        <taxon>Chordata</taxon>
        <taxon>Craniata</taxon>
        <taxon>Vertebrata</taxon>
        <taxon>Euteleostomi</taxon>
        <taxon>Actinopterygii</taxon>
        <taxon>Neopterygii</taxon>
        <taxon>Teleostei</taxon>
        <taxon>Ostariophysi</taxon>
        <taxon>Siluriformes</taxon>
        <taxon>Pangasiidae</taxon>
        <taxon>Pangasianodon</taxon>
    </lineage>
</organism>
<dbReference type="EMBL" id="CM040467">
    <property type="protein sequence ID" value="MCI4386097.1"/>
    <property type="molecule type" value="Genomic_DNA"/>
</dbReference>
<comment type="caution">
    <text evidence="1">The sequence shown here is derived from an EMBL/GenBank/DDBJ whole genome shotgun (WGS) entry which is preliminary data.</text>
</comment>
<name>A0ACC5X4D2_PANGG</name>
<proteinExistence type="predicted"/>
<protein>
    <submittedName>
        <fullName evidence="1">Uncharacterized protein</fullName>
    </submittedName>
</protein>
<keyword evidence="2" id="KW-1185">Reference proteome</keyword>
<evidence type="ECO:0000313" key="2">
    <source>
        <dbReference type="Proteomes" id="UP000829447"/>
    </source>
</evidence>